<dbReference type="PANTHER" id="PTHR12121">
    <property type="entry name" value="CARBON CATABOLITE REPRESSOR PROTEIN 4"/>
    <property type="match status" value="1"/>
</dbReference>
<protein>
    <submittedName>
        <fullName evidence="3">Endonuclease</fullName>
    </submittedName>
</protein>
<dbReference type="AlphaFoldDB" id="A0A7G1HYP3"/>
<reference evidence="4" key="1">
    <citation type="submission" date="2020-07" db="EMBL/GenBank/DDBJ databases">
        <title>Complete genome sequencing of Coprobacter sp. strain 2CBH44.</title>
        <authorList>
            <person name="Sakamoto M."/>
            <person name="Murakami T."/>
            <person name="Mori H."/>
        </authorList>
    </citation>
    <scope>NUCLEOTIDE SEQUENCE [LARGE SCALE GENOMIC DNA]</scope>
    <source>
        <strain evidence="4">2CBH44</strain>
    </source>
</reference>
<feature type="chain" id="PRO_5028861162" evidence="1">
    <location>
        <begin position="20"/>
        <end position="312"/>
    </location>
</feature>
<keyword evidence="3" id="KW-0255">Endonuclease</keyword>
<feature type="domain" description="Endonuclease/exonuclease/phosphatase" evidence="2">
    <location>
        <begin position="26"/>
        <end position="294"/>
    </location>
</feature>
<gene>
    <name evidence="3" type="ORF">Cop2CBH44_24960</name>
</gene>
<proteinExistence type="predicted"/>
<dbReference type="Pfam" id="PF03372">
    <property type="entry name" value="Exo_endo_phos"/>
    <property type="match status" value="1"/>
</dbReference>
<dbReference type="EMBL" id="AP023322">
    <property type="protein sequence ID" value="BCI64143.1"/>
    <property type="molecule type" value="Genomic_DNA"/>
</dbReference>
<keyword evidence="3" id="KW-0378">Hydrolase</keyword>
<dbReference type="KEGG" id="copr:Cop2CBH44_24960"/>
<feature type="signal peptide" evidence="1">
    <location>
        <begin position="1"/>
        <end position="19"/>
    </location>
</feature>
<sequence length="312" mass="35984">MKTKFIIFLLLYCTGSLCAQTLTIGSYNLRNKNDWDTSNGNGWDQRLPYICGLIRTNFFDIIGTQEVLNSQLNDLLKGLPEYNYIGVARDDGKTQGEYAAIFYRKSRLKLLENGNFWLSEITDRPNKGWDASLPRICTWGKFQEIKSKKHFWFFNLHMDHIGIEARKESAKLILKKVKEMCDDDIVILTGDFNVDQHSDSYKLLHNSNLLNDSHEVADIRYAPNGTFNDFNPTLFTESRIDHIFVTTPVKVKSYSVLTDTYRVPVAESNKNLKSGNFPKEVSLKQYEIRVPSDHYPVKVLIDIAKNNKKKAH</sequence>
<dbReference type="GO" id="GO:0004519">
    <property type="term" value="F:endonuclease activity"/>
    <property type="evidence" value="ECO:0007669"/>
    <property type="project" value="UniProtKB-KW"/>
</dbReference>
<dbReference type="PANTHER" id="PTHR12121:SF36">
    <property type="entry name" value="ENDONUCLEASE_EXONUCLEASE_PHOSPHATASE DOMAIN-CONTAINING PROTEIN"/>
    <property type="match status" value="1"/>
</dbReference>
<dbReference type="InterPro" id="IPR050410">
    <property type="entry name" value="CCR4/nocturin_mRNA_transcr"/>
</dbReference>
<dbReference type="InterPro" id="IPR036691">
    <property type="entry name" value="Endo/exonu/phosph_ase_sf"/>
</dbReference>
<keyword evidence="4" id="KW-1185">Reference proteome</keyword>
<dbReference type="CDD" id="cd09083">
    <property type="entry name" value="EEP-1"/>
    <property type="match status" value="1"/>
</dbReference>
<evidence type="ECO:0000313" key="4">
    <source>
        <dbReference type="Proteomes" id="UP000594042"/>
    </source>
</evidence>
<evidence type="ECO:0000259" key="2">
    <source>
        <dbReference type="Pfam" id="PF03372"/>
    </source>
</evidence>
<evidence type="ECO:0000313" key="3">
    <source>
        <dbReference type="EMBL" id="BCI64143.1"/>
    </source>
</evidence>
<accession>A0A7G1HYP3</accession>
<dbReference type="RefSeq" id="WP_055097439.1">
    <property type="nucleotide sequence ID" value="NZ_AP023322.1"/>
</dbReference>
<dbReference type="SUPFAM" id="SSF56219">
    <property type="entry name" value="DNase I-like"/>
    <property type="match status" value="1"/>
</dbReference>
<keyword evidence="3" id="KW-0540">Nuclease</keyword>
<name>A0A7G1HYP3_9BACT</name>
<dbReference type="Gene3D" id="3.60.10.10">
    <property type="entry name" value="Endonuclease/exonuclease/phosphatase"/>
    <property type="match status" value="1"/>
</dbReference>
<dbReference type="GO" id="GO:0000175">
    <property type="term" value="F:3'-5'-RNA exonuclease activity"/>
    <property type="evidence" value="ECO:0007669"/>
    <property type="project" value="TreeGrafter"/>
</dbReference>
<dbReference type="Proteomes" id="UP000594042">
    <property type="component" value="Chromosome"/>
</dbReference>
<evidence type="ECO:0000256" key="1">
    <source>
        <dbReference type="SAM" id="SignalP"/>
    </source>
</evidence>
<keyword evidence="1" id="KW-0732">Signal</keyword>
<dbReference type="InterPro" id="IPR005135">
    <property type="entry name" value="Endo/exonuclease/phosphatase"/>
</dbReference>
<organism evidence="3 4">
    <name type="scientific">Coprobacter secundus subsp. similis</name>
    <dbReference type="NCBI Taxonomy" id="2751153"/>
    <lineage>
        <taxon>Bacteria</taxon>
        <taxon>Pseudomonadati</taxon>
        <taxon>Bacteroidota</taxon>
        <taxon>Bacteroidia</taxon>
        <taxon>Bacteroidales</taxon>
        <taxon>Barnesiellaceae</taxon>
        <taxon>Coprobacter</taxon>
    </lineage>
</organism>